<feature type="compositionally biased region" description="Basic and acidic residues" evidence="1">
    <location>
        <begin position="28"/>
        <end position="42"/>
    </location>
</feature>
<dbReference type="GO" id="GO:0003700">
    <property type="term" value="F:DNA-binding transcription factor activity"/>
    <property type="evidence" value="ECO:0007669"/>
    <property type="project" value="InterPro"/>
</dbReference>
<name>A0A9P8IJ03_9PEZI</name>
<feature type="compositionally biased region" description="Basic and acidic residues" evidence="1">
    <location>
        <begin position="75"/>
        <end position="91"/>
    </location>
</feature>
<feature type="compositionally biased region" description="Low complexity" evidence="1">
    <location>
        <begin position="132"/>
        <end position="141"/>
    </location>
</feature>
<keyword evidence="4" id="KW-1185">Reference proteome</keyword>
<evidence type="ECO:0000313" key="4">
    <source>
        <dbReference type="Proteomes" id="UP000750711"/>
    </source>
</evidence>
<feature type="domain" description="BZIP" evidence="2">
    <location>
        <begin position="60"/>
        <end position="75"/>
    </location>
</feature>
<dbReference type="AlphaFoldDB" id="A0A9P8IJ03"/>
<protein>
    <recommendedName>
        <fullName evidence="2">BZIP domain-containing protein</fullName>
    </recommendedName>
</protein>
<proteinExistence type="predicted"/>
<dbReference type="PANTHER" id="PTHR39607:SF2">
    <property type="entry name" value="BZIP DOMAIN-CONTAINING PROTEIN"/>
    <property type="match status" value="1"/>
</dbReference>
<evidence type="ECO:0000256" key="1">
    <source>
        <dbReference type="SAM" id="MobiDB-lite"/>
    </source>
</evidence>
<dbReference type="InterPro" id="IPR052635">
    <property type="entry name" value="Sec_Metab_Biosynth_Reg"/>
</dbReference>
<dbReference type="InterPro" id="IPR004827">
    <property type="entry name" value="bZIP"/>
</dbReference>
<evidence type="ECO:0000259" key="2">
    <source>
        <dbReference type="PROSITE" id="PS00036"/>
    </source>
</evidence>
<feature type="region of interest" description="Disordered" evidence="1">
    <location>
        <begin position="127"/>
        <end position="153"/>
    </location>
</feature>
<sequence length="153" mass="16990">MQRGTSSKGKAREDGTNSSGTTAGYSSLEREMSDPRQSKDESLSPPAEDDWSRETDPYIRRRIQNKLAQRKFRERTKIEKQEKERNAKDTEQAEAIYSRFNPNDLEDGGDLPWGGISIKHVMKTGMAKDRFSSQSSAAGSSPNLPSGTGSSSR</sequence>
<organism evidence="3 4">
    <name type="scientific">Trichoglossum hirsutum</name>
    <dbReference type="NCBI Taxonomy" id="265104"/>
    <lineage>
        <taxon>Eukaryota</taxon>
        <taxon>Fungi</taxon>
        <taxon>Dikarya</taxon>
        <taxon>Ascomycota</taxon>
        <taxon>Pezizomycotina</taxon>
        <taxon>Geoglossomycetes</taxon>
        <taxon>Geoglossales</taxon>
        <taxon>Geoglossaceae</taxon>
        <taxon>Trichoglossum</taxon>
    </lineage>
</organism>
<gene>
    <name evidence="3" type="ORF">GP486_008071</name>
</gene>
<dbReference type="PROSITE" id="PS00036">
    <property type="entry name" value="BZIP_BASIC"/>
    <property type="match status" value="1"/>
</dbReference>
<reference evidence="3" key="1">
    <citation type="submission" date="2021-03" db="EMBL/GenBank/DDBJ databases">
        <title>Comparative genomics and phylogenomic investigation of the class Geoglossomycetes provide insights into ecological specialization and systematics.</title>
        <authorList>
            <person name="Melie T."/>
            <person name="Pirro S."/>
            <person name="Miller A.N."/>
            <person name="Quandt A."/>
        </authorList>
    </citation>
    <scope>NUCLEOTIDE SEQUENCE</scope>
    <source>
        <strain evidence="3">CAQ_001_2017</strain>
    </source>
</reference>
<accession>A0A9P8IJ03</accession>
<feature type="compositionally biased region" description="Basic residues" evidence="1">
    <location>
        <begin position="60"/>
        <end position="74"/>
    </location>
</feature>
<evidence type="ECO:0000313" key="3">
    <source>
        <dbReference type="EMBL" id="KAH0548213.1"/>
    </source>
</evidence>
<dbReference type="PANTHER" id="PTHR39607">
    <property type="entry name" value="XANTHOCILLIN BIOSYNTHESIS CLUSTER TRANSCRIPTION FACTOR XANC-RELATED"/>
    <property type="match status" value="1"/>
</dbReference>
<dbReference type="EMBL" id="JAGHQM010002729">
    <property type="protein sequence ID" value="KAH0548213.1"/>
    <property type="molecule type" value="Genomic_DNA"/>
</dbReference>
<feature type="compositionally biased region" description="Basic and acidic residues" evidence="1">
    <location>
        <begin position="50"/>
        <end position="59"/>
    </location>
</feature>
<feature type="compositionally biased region" description="Polar residues" evidence="1">
    <location>
        <begin position="142"/>
        <end position="153"/>
    </location>
</feature>
<feature type="compositionally biased region" description="Polar residues" evidence="1">
    <location>
        <begin position="16"/>
        <end position="25"/>
    </location>
</feature>
<feature type="region of interest" description="Disordered" evidence="1">
    <location>
        <begin position="1"/>
        <end position="110"/>
    </location>
</feature>
<dbReference type="Proteomes" id="UP000750711">
    <property type="component" value="Unassembled WGS sequence"/>
</dbReference>
<comment type="caution">
    <text evidence="3">The sequence shown here is derived from an EMBL/GenBank/DDBJ whole genome shotgun (WGS) entry which is preliminary data.</text>
</comment>